<dbReference type="Gene3D" id="3.30.1120.10">
    <property type="match status" value="1"/>
</dbReference>
<dbReference type="EMBL" id="BMWX01000002">
    <property type="protein sequence ID" value="GGZ21634.1"/>
    <property type="molecule type" value="Genomic_DNA"/>
</dbReference>
<dbReference type="SUPFAM" id="SSF53649">
    <property type="entry name" value="Alkaline phosphatase-like"/>
    <property type="match status" value="1"/>
</dbReference>
<accession>A0A918UN24</accession>
<dbReference type="InterPro" id="IPR017850">
    <property type="entry name" value="Alkaline_phosphatase_core_sf"/>
</dbReference>
<evidence type="ECO:0000259" key="5">
    <source>
        <dbReference type="Pfam" id="PF00884"/>
    </source>
</evidence>
<keyword evidence="2" id="KW-0479">Metal-binding</keyword>
<reference evidence="6" key="1">
    <citation type="journal article" date="2014" name="Int. J. Syst. Evol. Microbiol.">
        <title>Complete genome sequence of Corynebacterium casei LMG S-19264T (=DSM 44701T), isolated from a smear-ripened cheese.</title>
        <authorList>
            <consortium name="US DOE Joint Genome Institute (JGI-PGF)"/>
            <person name="Walter F."/>
            <person name="Albersmeier A."/>
            <person name="Kalinowski J."/>
            <person name="Ruckert C."/>
        </authorList>
    </citation>
    <scope>NUCLEOTIDE SEQUENCE</scope>
    <source>
        <strain evidence="6">KCTC 12368</strain>
    </source>
</reference>
<gene>
    <name evidence="6" type="ORF">GCM10007049_12960</name>
</gene>
<keyword evidence="3" id="KW-0378">Hydrolase</keyword>
<keyword evidence="7" id="KW-1185">Reference proteome</keyword>
<proteinExistence type="inferred from homology"/>
<dbReference type="InterPro" id="IPR000917">
    <property type="entry name" value="Sulfatase_N"/>
</dbReference>
<dbReference type="Proteomes" id="UP000619457">
    <property type="component" value="Unassembled WGS sequence"/>
</dbReference>
<evidence type="ECO:0000313" key="7">
    <source>
        <dbReference type="Proteomes" id="UP000619457"/>
    </source>
</evidence>
<feature type="domain" description="Sulfatase N-terminal" evidence="5">
    <location>
        <begin position="10"/>
        <end position="324"/>
    </location>
</feature>
<evidence type="ECO:0000256" key="4">
    <source>
        <dbReference type="ARBA" id="ARBA00022837"/>
    </source>
</evidence>
<dbReference type="Pfam" id="PF00884">
    <property type="entry name" value="Sulfatase"/>
    <property type="match status" value="1"/>
</dbReference>
<evidence type="ECO:0000256" key="3">
    <source>
        <dbReference type="ARBA" id="ARBA00022801"/>
    </source>
</evidence>
<dbReference type="PANTHER" id="PTHR42693:SF53">
    <property type="entry name" value="ENDO-4-O-SULFATASE"/>
    <property type="match status" value="1"/>
</dbReference>
<reference evidence="6" key="2">
    <citation type="submission" date="2020-09" db="EMBL/GenBank/DDBJ databases">
        <authorList>
            <person name="Sun Q."/>
            <person name="Kim S."/>
        </authorList>
    </citation>
    <scope>NUCLEOTIDE SEQUENCE</scope>
    <source>
        <strain evidence="6">KCTC 12368</strain>
    </source>
</reference>
<dbReference type="InterPro" id="IPR024607">
    <property type="entry name" value="Sulfatase_CS"/>
</dbReference>
<dbReference type="AlphaFoldDB" id="A0A918UN24"/>
<evidence type="ECO:0000256" key="1">
    <source>
        <dbReference type="ARBA" id="ARBA00008779"/>
    </source>
</evidence>
<evidence type="ECO:0000256" key="2">
    <source>
        <dbReference type="ARBA" id="ARBA00022723"/>
    </source>
</evidence>
<dbReference type="InterPro" id="IPR050738">
    <property type="entry name" value="Sulfatase"/>
</dbReference>
<dbReference type="PANTHER" id="PTHR42693">
    <property type="entry name" value="ARYLSULFATASE FAMILY MEMBER"/>
    <property type="match status" value="1"/>
</dbReference>
<dbReference type="PROSITE" id="PS00149">
    <property type="entry name" value="SULFATASE_2"/>
    <property type="match status" value="1"/>
</dbReference>
<organism evidence="6 7">
    <name type="scientific">Echinicola pacifica</name>
    <dbReference type="NCBI Taxonomy" id="346377"/>
    <lineage>
        <taxon>Bacteria</taxon>
        <taxon>Pseudomonadati</taxon>
        <taxon>Bacteroidota</taxon>
        <taxon>Cytophagia</taxon>
        <taxon>Cytophagales</taxon>
        <taxon>Cyclobacteriaceae</taxon>
        <taxon>Echinicola</taxon>
    </lineage>
</organism>
<dbReference type="PROSITE" id="PS00523">
    <property type="entry name" value="SULFATASE_1"/>
    <property type="match status" value="1"/>
</dbReference>
<sequence length="445" mass="50246">MARQQEADKPNIILIVADDLGYGDLGITGSKQIFTPNIDALAKGGIFFSQGYVSSAVCSPSRAGLLTGRNQVTFGYDNNLAENQPGFDPAFLGLPVEVKTVGDHLHELGYISGIVGKWHLGFEEQFYPLNRGFDEFWGYRGGGHDYFEATDRDRGYKARIESNYKTPQPISYLTDDKGDECVDFIRRHQEEPFFLYASFNAPHTPMQATEADLNIYKDIKDPKRRTYAAMVHRLDINIGKIMNALEENGLSENTMVVFISDNGGPVVTNGSINAPFTGKKGTLLEGGIRVPFILNWPGHLSAGSTYDHPVSSLDLVPTFITMAGGILRPEDQFDGKNLLPYLGQEQMEIPHEEMKWRFTISAVIREGKWKLVRLPDRLPMLFDLDTDLSEQHDVAMEHMDITKRLLRKLGQWDVQLPHPLFLEGPSWRINQLDQYDKTYRLTQPE</sequence>
<evidence type="ECO:0000313" key="6">
    <source>
        <dbReference type="EMBL" id="GGZ21634.1"/>
    </source>
</evidence>
<dbReference type="GO" id="GO:0004065">
    <property type="term" value="F:arylsulfatase activity"/>
    <property type="evidence" value="ECO:0007669"/>
    <property type="project" value="TreeGrafter"/>
</dbReference>
<comment type="similarity">
    <text evidence="1">Belongs to the sulfatase family.</text>
</comment>
<keyword evidence="4" id="KW-0106">Calcium</keyword>
<dbReference type="GO" id="GO:0046872">
    <property type="term" value="F:metal ion binding"/>
    <property type="evidence" value="ECO:0007669"/>
    <property type="project" value="UniProtKB-KW"/>
</dbReference>
<dbReference type="Gene3D" id="3.40.720.10">
    <property type="entry name" value="Alkaline Phosphatase, subunit A"/>
    <property type="match status" value="1"/>
</dbReference>
<name>A0A918UN24_9BACT</name>
<comment type="caution">
    <text evidence="6">The sequence shown here is derived from an EMBL/GenBank/DDBJ whole genome shotgun (WGS) entry which is preliminary data.</text>
</comment>
<protein>
    <submittedName>
        <fullName evidence="6">Arylsulfatase</fullName>
    </submittedName>
</protein>